<evidence type="ECO:0000313" key="3">
    <source>
        <dbReference type="Proteomes" id="UP000317982"/>
    </source>
</evidence>
<organism evidence="2 3">
    <name type="scientific">Cryptosporangium phraense</name>
    <dbReference type="NCBI Taxonomy" id="2593070"/>
    <lineage>
        <taxon>Bacteria</taxon>
        <taxon>Bacillati</taxon>
        <taxon>Actinomycetota</taxon>
        <taxon>Actinomycetes</taxon>
        <taxon>Cryptosporangiales</taxon>
        <taxon>Cryptosporangiaceae</taxon>
        <taxon>Cryptosporangium</taxon>
    </lineage>
</organism>
<dbReference type="InParanoid" id="A0A545AXQ4"/>
<protein>
    <submittedName>
        <fullName evidence="2">Uncharacterized protein</fullName>
    </submittedName>
</protein>
<feature type="region of interest" description="Disordered" evidence="1">
    <location>
        <begin position="1"/>
        <end position="122"/>
    </location>
</feature>
<keyword evidence="3" id="KW-1185">Reference proteome</keyword>
<comment type="caution">
    <text evidence="2">The sequence shown here is derived from an EMBL/GenBank/DDBJ whole genome shotgun (WGS) entry which is preliminary data.</text>
</comment>
<gene>
    <name evidence="2" type="ORF">FL583_06450</name>
</gene>
<name>A0A545AXQ4_9ACTN</name>
<dbReference type="AlphaFoldDB" id="A0A545AXQ4"/>
<proteinExistence type="predicted"/>
<feature type="compositionally biased region" description="Basic and acidic residues" evidence="1">
    <location>
        <begin position="100"/>
        <end position="122"/>
    </location>
</feature>
<reference evidence="2 3" key="1">
    <citation type="submission" date="2019-07" db="EMBL/GenBank/DDBJ databases">
        <title>Cryptosporangium phraense sp. nov., isolated from plant litter.</title>
        <authorList>
            <person name="Suriyachadkun C."/>
        </authorList>
    </citation>
    <scope>NUCLEOTIDE SEQUENCE [LARGE SCALE GENOMIC DNA]</scope>
    <source>
        <strain evidence="2 3">A-T 5661</strain>
    </source>
</reference>
<dbReference type="EMBL" id="VIRS01000003">
    <property type="protein sequence ID" value="TQS46117.1"/>
    <property type="molecule type" value="Genomic_DNA"/>
</dbReference>
<evidence type="ECO:0000313" key="2">
    <source>
        <dbReference type="EMBL" id="TQS46117.1"/>
    </source>
</evidence>
<dbReference type="RefSeq" id="WP_142703524.1">
    <property type="nucleotide sequence ID" value="NZ_VIRS01000003.1"/>
</dbReference>
<dbReference type="Proteomes" id="UP000317982">
    <property type="component" value="Unassembled WGS sequence"/>
</dbReference>
<sequence length="122" mass="12894">MTSTTSVIAAKMCGSPAGTPGSVPVQAPGVWPPRTRSPSRAHGAVLRAGRSDREAIGPGSVGHQSTPSCRSDDETGALGAERAREPPHPRGPIGRRLRRRSEAVYRRMGQPDHADRPGVRSE</sequence>
<accession>A0A545AXQ4</accession>
<evidence type="ECO:0000256" key="1">
    <source>
        <dbReference type="SAM" id="MobiDB-lite"/>
    </source>
</evidence>